<proteinExistence type="inferred from homology"/>
<dbReference type="CDD" id="cd16913">
    <property type="entry name" value="YkuD_like"/>
    <property type="match status" value="1"/>
</dbReference>
<feature type="active site" description="Nucleophile" evidence="7">
    <location>
        <position position="2265"/>
    </location>
</feature>
<feature type="active site" description="Proton donor/acceptor" evidence="7">
    <location>
        <position position="2240"/>
    </location>
</feature>
<sequence length="2294" mass="240038">MVNPAATSSSGSYACSISSAYNFYDMQGEAHPLGLAFLSPPEVSVTGGYDPEDHCDSSQLQSNLHSFTSSQSGGDDEVASAAEANCNGLPSENSDCGEGPSFVATDLNGTQYFFPAGQSGVPGYDPHDVTNNYIYPLAIEDRNGNRLAFNVLPNQTNGGLPITDSVGRTIVSVSSSGASAPGAYPYLGTQANQNNSANTMKPLDYNVGGLSYHLDFTSATASYNPPSVRIVNNPGSTYTCNGYFNISEPGFSVLNSITAPNGSAYNFKYDPTFGLVSEVDYPGGGWVRYKWRLSETFSEAANFDGSQGSGSGGQPIPFSGGCLYEYSIPVIDQRTVGYRQGSSAAITQSFSYSTTWNSVGQWLSKTTTVSTTDNISGQKSQTVYSYGPIGRKVQVNEFGLMAVQLPVETSVKDYDLGIAGSSNSTLLRATTKTWSDQYKLTSKTVQLAGAPSSSEVYCFTGDSDLVTEKDEYGFGVSGPQITPVNGGWSVAASANCGSPTPTRKTLLGYGISSMPCLTAIYDGSTRTAETDVYLDGGSSPCLSGSATTQAVGGLVAGTHDEANYGPSVPARRGNPTTVTQWSNNGSSTTTTAVFDETGQIVSSTDGCGNVACADMPGTAGHTTAYSYADNFTDANASGQTNAYVTSVTRPSPNGVPIVLKYGYRYSDGQVSSVTDANNQTTNYTYADSLNRLTETQGPLDASNGNQRPTTAFTYNDAAPSPSITTKMLLNTGGTQLNSVAVQDGIGHTVQTQVTSDPAGTDYVDTAYTGMGSVYSVSSPHRSGFLPTDGTKLFAYDALGREIHQTNTDGSGEWWCYNGISSGSQPNCIGNASSISQGSWVDHSDETGSHWQHVSDSFGRLAAVIEPSPANGTPFLETDYSYDGLNNLKGVNQIGAPGDAPRSRSFSYDSLSRLITSTNPETGTICYGLWSGSTCSGGYDANGNLQYKTDARGKQTSYTYDALNRLHFKTYSDGTPTAAFGYDGKDENGGAIPSSLNSIGRLSHVSNEVNAAKTLSYDAMGRLTSQTECVPSDCSYDIGVSAGYDLAGNMTSLTYPDGRTVQHGFDAAGRMSSVTNLGFSSNVVNQPYLTVATNGYDAAGHLVAAGFGNGVSMGAGYDNRERLLTLGYGPANAPLWSKQYAWTPNSNLQSQTDLITGVQRQFGYDSLNRLTAAQDIFSNLAVASGSNGNTGSTTTSGSGAAETPGGSGAVPQWTNPDDSNLLAELGASQPGWTYTNATVATNAATGPDGLMSAAVVTATSGSQDTYISGTVPNASSYSLETMTGSVWLRSTSGTQTVNLYLVDLSPGNFGIAGWRQVQLTPSWQQYQVTGSMPAALNVISWQIGGGATVSNGQSFMVWNPMLEDEGIAGSSVTNFLPYSQRFSGSTWAANGVSVADNSVTAPDGQKTGATITSTGNGQIDGLVQSPLPYSGLTITGSVWMRVPSGSLSVDLGLYETGSSGFAALNATIVNVTSDWQRFAVTGVTQGSLSLLALQVGGNGHMLAGQVVQVWGAQVEAAATAGPYVATAGIPATINTSFTNLLPYSQTPTGPSWSGQTITTATNSTTAPDGSITAAQISATGADSYLVDSAANPGLYDGATVTGSVYLRSTGGSQTLNLYLFTMNASGRTYFSPQTVNLNSTWQRFQITASLPTGLTALVLQIGGAGSLQSGQVFDVWGAQLEVASHPGPYIATTTLPVLTGTQLTNILPNSQQLNGPNWFLSAGSIAGISGAAPDGTNTASTFVASPNSGDSYLAALAPNPSLYDGETVTASVYLRSNSGTQPINLYLTEIGDQGWQVANSVNLNLSSSWQRVAVTGSLMNGLTNLALQIGGGGSIQNGQGFQVWGPQLVEGSDPAPYTQTTTTTTVIATGQSGTPVPNGLNESYAYDSFGNITKNGSFNASYTANNQMFGYSYDAAGNLLSDGYNVMTWDAESRMLTAGGATYVYDAEGQRVEKQGVGVTDTVYFGGQPIARLSAGQWTDLIYGPNGLLAEVPGTQNGAPVYHVTDQLGTTAGNLLADGTFVNPMDYRPFGGVFSGNTNDPYLFTGKERDAESGLDYFPARYYGSNMGRWMSPDPIPWLGWQHPPEGSSEEEEEESHKKFEEWIGNPQNLNMYAYVNNNPMSHTDPTGMAGCQAGDKKFSTCTITVTYDPKTSKGTLTVTGQNKGDAAPTTLLTASVVVGGDGHVTPTGTFTAKSWEKDHVSTLYGNSANTPWSKTALGGNAFGPYQLHIKELDGRGIFIHGTMGPGWSPTTWGNALFLSPTSHGCIRMCNRDDIDLHSIMPNPAGNKIIIGTTP</sequence>
<organism evidence="11">
    <name type="scientific">Granulicella tundricola (strain ATCC BAA-1859 / DSM 23138 / MP5ACTX9)</name>
    <dbReference type="NCBI Taxonomy" id="1198114"/>
    <lineage>
        <taxon>Bacteria</taxon>
        <taxon>Pseudomonadati</taxon>
        <taxon>Acidobacteriota</taxon>
        <taxon>Terriglobia</taxon>
        <taxon>Terriglobales</taxon>
        <taxon>Acidobacteriaceae</taxon>
        <taxon>Granulicella</taxon>
    </lineage>
</organism>
<feature type="region of interest" description="Disordered" evidence="8">
    <location>
        <begin position="563"/>
        <end position="587"/>
    </location>
</feature>
<dbReference type="EMBL" id="CP002480">
    <property type="protein sequence ID" value="ADW69028.1"/>
    <property type="molecule type" value="Genomic_DNA"/>
</dbReference>
<dbReference type="Pfam" id="PF05593">
    <property type="entry name" value="RHS_repeat"/>
    <property type="match status" value="3"/>
</dbReference>
<evidence type="ECO:0000256" key="5">
    <source>
        <dbReference type="ARBA" id="ARBA00022984"/>
    </source>
</evidence>
<dbReference type="eggNOG" id="COG1376">
    <property type="taxonomic scope" value="Bacteria"/>
</dbReference>
<evidence type="ECO:0000256" key="8">
    <source>
        <dbReference type="SAM" id="MobiDB-lite"/>
    </source>
</evidence>
<evidence type="ECO:0000256" key="3">
    <source>
        <dbReference type="ARBA" id="ARBA00022679"/>
    </source>
</evidence>
<dbReference type="HOGENOM" id="CLU_230210_0_0_0"/>
<dbReference type="GO" id="GO:0008360">
    <property type="term" value="P:regulation of cell shape"/>
    <property type="evidence" value="ECO:0007669"/>
    <property type="project" value="UniProtKB-UniRule"/>
</dbReference>
<dbReference type="Gene3D" id="2.180.10.10">
    <property type="entry name" value="RHS repeat-associated core"/>
    <property type="match status" value="3"/>
</dbReference>
<keyword evidence="4 7" id="KW-0133">Cell shape</keyword>
<evidence type="ECO:0000256" key="6">
    <source>
        <dbReference type="ARBA" id="ARBA00023316"/>
    </source>
</evidence>
<dbReference type="Gene3D" id="2.40.440.10">
    <property type="entry name" value="L,D-transpeptidase catalytic domain-like"/>
    <property type="match status" value="1"/>
</dbReference>
<dbReference type="eggNOG" id="COG3209">
    <property type="taxonomic scope" value="Bacteria"/>
</dbReference>
<dbReference type="InterPro" id="IPR005490">
    <property type="entry name" value="LD_TPept_cat_dom"/>
</dbReference>
<evidence type="ECO:0000256" key="4">
    <source>
        <dbReference type="ARBA" id="ARBA00022960"/>
    </source>
</evidence>
<dbReference type="GO" id="GO:0071555">
    <property type="term" value="P:cell wall organization"/>
    <property type="evidence" value="ECO:0007669"/>
    <property type="project" value="UniProtKB-UniRule"/>
</dbReference>
<feature type="compositionally biased region" description="Low complexity" evidence="8">
    <location>
        <begin position="1183"/>
        <end position="1203"/>
    </location>
</feature>
<keyword evidence="6 7" id="KW-0961">Cell wall biogenesis/degradation</keyword>
<name>E8X174_GRATM</name>
<dbReference type="STRING" id="1198114.AciX9_1982"/>
<dbReference type="InterPro" id="IPR022385">
    <property type="entry name" value="Rhs_assc_core"/>
</dbReference>
<evidence type="ECO:0000259" key="9">
    <source>
        <dbReference type="PROSITE" id="PS52029"/>
    </source>
</evidence>
<evidence type="ECO:0000256" key="7">
    <source>
        <dbReference type="PROSITE-ProRule" id="PRU01373"/>
    </source>
</evidence>
<evidence type="ECO:0000313" key="11">
    <source>
        <dbReference type="Proteomes" id="UP000000343"/>
    </source>
</evidence>
<comment type="similarity">
    <text evidence="2">Belongs to the YkuD family.</text>
</comment>
<feature type="compositionally biased region" description="Polar residues" evidence="8">
    <location>
        <begin position="574"/>
        <end position="587"/>
    </location>
</feature>
<dbReference type="GO" id="GO:0016740">
    <property type="term" value="F:transferase activity"/>
    <property type="evidence" value="ECO:0007669"/>
    <property type="project" value="UniProtKB-KW"/>
</dbReference>
<dbReference type="NCBIfam" id="TIGR01643">
    <property type="entry name" value="YD_repeat_2x"/>
    <property type="match status" value="1"/>
</dbReference>
<dbReference type="PaxDb" id="1198114-AciX9_1982"/>
<dbReference type="Proteomes" id="UP000000343">
    <property type="component" value="Chromosome"/>
</dbReference>
<comment type="pathway">
    <text evidence="1 7">Cell wall biogenesis; peptidoglycan biosynthesis.</text>
</comment>
<dbReference type="InterPro" id="IPR031325">
    <property type="entry name" value="RHS_repeat"/>
</dbReference>
<keyword evidence="11" id="KW-1185">Reference proteome</keyword>
<dbReference type="InterPro" id="IPR006530">
    <property type="entry name" value="YD"/>
</dbReference>
<evidence type="ECO:0000256" key="2">
    <source>
        <dbReference type="ARBA" id="ARBA00005992"/>
    </source>
</evidence>
<feature type="region of interest" description="Disordered" evidence="8">
    <location>
        <begin position="1183"/>
        <end position="1217"/>
    </location>
</feature>
<dbReference type="KEGG" id="acm:AciX9_1982"/>
<dbReference type="GO" id="GO:0009252">
    <property type="term" value="P:peptidoglycan biosynthetic process"/>
    <property type="evidence" value="ECO:0007669"/>
    <property type="project" value="UniProtKB-UniPathway"/>
</dbReference>
<dbReference type="PANTHER" id="PTHR32305:SF15">
    <property type="entry name" value="PROTEIN RHSA-RELATED"/>
    <property type="match status" value="1"/>
</dbReference>
<evidence type="ECO:0000313" key="10">
    <source>
        <dbReference type="EMBL" id="ADW69028.1"/>
    </source>
</evidence>
<dbReference type="PANTHER" id="PTHR32305">
    <property type="match status" value="1"/>
</dbReference>
<reference evidence="11" key="1">
    <citation type="submission" date="2011-01" db="EMBL/GenBank/DDBJ databases">
        <title>Complete sequence of chromosome of Acidobacterium sp. MP5ACTX9.</title>
        <authorList>
            <consortium name="US DOE Joint Genome Institute"/>
            <person name="Lucas S."/>
            <person name="Copeland A."/>
            <person name="Lapidus A."/>
            <person name="Cheng J.-F."/>
            <person name="Goodwin L."/>
            <person name="Pitluck S."/>
            <person name="Teshima H."/>
            <person name="Detter J.C."/>
            <person name="Han C."/>
            <person name="Tapia R."/>
            <person name="Land M."/>
            <person name="Hauser L."/>
            <person name="Kyrpides N."/>
            <person name="Ivanova N."/>
            <person name="Ovchinnikova G."/>
            <person name="Pagani I."/>
            <person name="Rawat S.R."/>
            <person name="Mannisto M."/>
            <person name="Haggblom M.M."/>
            <person name="Woyke T."/>
        </authorList>
    </citation>
    <scope>NUCLEOTIDE SEQUENCE [LARGE SCALE GENOMIC DNA]</scope>
    <source>
        <strain evidence="11">MP5ACTX9</strain>
    </source>
</reference>
<dbReference type="GO" id="GO:0004180">
    <property type="term" value="F:carboxypeptidase activity"/>
    <property type="evidence" value="ECO:0007669"/>
    <property type="project" value="UniProtKB-ARBA"/>
</dbReference>
<dbReference type="Pfam" id="PF03734">
    <property type="entry name" value="YkuD"/>
    <property type="match status" value="1"/>
</dbReference>
<gene>
    <name evidence="10" type="ordered locus">AciX9_1982</name>
</gene>
<dbReference type="InterPro" id="IPR038063">
    <property type="entry name" value="Transpep_catalytic_dom"/>
</dbReference>
<keyword evidence="5 7" id="KW-0573">Peptidoglycan synthesis</keyword>
<dbReference type="PROSITE" id="PS52029">
    <property type="entry name" value="LD_TPASE"/>
    <property type="match status" value="1"/>
</dbReference>
<dbReference type="SUPFAM" id="SSF141523">
    <property type="entry name" value="L,D-transpeptidase catalytic domain-like"/>
    <property type="match status" value="1"/>
</dbReference>
<dbReference type="NCBIfam" id="TIGR03696">
    <property type="entry name" value="Rhs_assc_core"/>
    <property type="match status" value="1"/>
</dbReference>
<evidence type="ECO:0000256" key="1">
    <source>
        <dbReference type="ARBA" id="ARBA00004752"/>
    </source>
</evidence>
<feature type="domain" description="L,D-TPase catalytic" evidence="9">
    <location>
        <begin position="2145"/>
        <end position="2291"/>
    </location>
</feature>
<dbReference type="UniPathway" id="UPA00219"/>
<accession>E8X174</accession>
<keyword evidence="3" id="KW-0808">Transferase</keyword>
<protein>
    <submittedName>
        <fullName evidence="10">YD repeat protein</fullName>
    </submittedName>
</protein>
<dbReference type="InterPro" id="IPR050708">
    <property type="entry name" value="T6SS_VgrG/RHS"/>
</dbReference>